<dbReference type="PANTHER" id="PTHR33711:SF7">
    <property type="entry name" value="INTRADIOL RING-CLEAVAGE DIOXYGENASES DOMAIN-CONTAINING PROTEIN-RELATED"/>
    <property type="match status" value="1"/>
</dbReference>
<dbReference type="Gene3D" id="2.60.130.10">
    <property type="entry name" value="Aromatic compound dioxygenase"/>
    <property type="match status" value="1"/>
</dbReference>
<protein>
    <submittedName>
        <fullName evidence="8">Catechol 1,2-dioxygenase</fullName>
    </submittedName>
</protein>
<evidence type="ECO:0000256" key="5">
    <source>
        <dbReference type="ARBA" id="ARBA00023002"/>
    </source>
</evidence>
<sequence>MGNKKIIDTEASITPIVLDALTRTEDARLRELLVAFVRHAHALIREVNLTQEEFDAALRFIGAIGQANTELHNEVVLAADVLGISTLVALRNNPTDHGQTAAALLGPFWRLNAPDCGCGESIARSNTPGAPMYVAGQVRSVNGQPIAGAVVDVWQASPVGLYENQDPEQEEMNLRGKFRTNENGSYHFYSVCPAGYPVPTHGPVGGLLEAIGRHPYRPAHVHFMVSAPGYKTLITQVFADNSEHLESDVVFGVTKHLIGHFKRNDTPNPELPAMKPPFYTLNYDFVLEEGEQSFPEPPIK</sequence>
<dbReference type="SUPFAM" id="SSF49482">
    <property type="entry name" value="Aromatic compound dioxygenase"/>
    <property type="match status" value="1"/>
</dbReference>
<evidence type="ECO:0000313" key="8">
    <source>
        <dbReference type="EMBL" id="OWW21180.1"/>
    </source>
</evidence>
<dbReference type="Pfam" id="PF00775">
    <property type="entry name" value="Dioxygenase_C"/>
    <property type="match status" value="1"/>
</dbReference>
<keyword evidence="4 8" id="KW-0223">Dioxygenase</keyword>
<gene>
    <name evidence="8" type="ORF">AYR66_18570</name>
</gene>
<dbReference type="OrthoDB" id="9800887at2"/>
<evidence type="ECO:0000313" key="9">
    <source>
        <dbReference type="Proteomes" id="UP000197535"/>
    </source>
</evidence>
<dbReference type="InterPro" id="IPR050770">
    <property type="entry name" value="Intradiol_RC_Dioxygenase"/>
</dbReference>
<dbReference type="GO" id="GO:0009712">
    <property type="term" value="P:catechol-containing compound metabolic process"/>
    <property type="evidence" value="ECO:0007669"/>
    <property type="project" value="InterPro"/>
</dbReference>
<evidence type="ECO:0000259" key="7">
    <source>
        <dbReference type="PROSITE" id="PS00083"/>
    </source>
</evidence>
<comment type="similarity">
    <text evidence="2">Belongs to the intradiol ring-cleavage dioxygenase family.</text>
</comment>
<keyword evidence="5" id="KW-0560">Oxidoreductase</keyword>
<dbReference type="InterPro" id="IPR015889">
    <property type="entry name" value="Intradiol_dOase_core"/>
</dbReference>
<organism evidence="8 9">
    <name type="scientific">Noviherbaspirillum denitrificans</name>
    <dbReference type="NCBI Taxonomy" id="1968433"/>
    <lineage>
        <taxon>Bacteria</taxon>
        <taxon>Pseudomonadati</taxon>
        <taxon>Pseudomonadota</taxon>
        <taxon>Betaproteobacteria</taxon>
        <taxon>Burkholderiales</taxon>
        <taxon>Oxalobacteraceae</taxon>
        <taxon>Noviherbaspirillum</taxon>
    </lineage>
</organism>
<evidence type="ECO:0000256" key="1">
    <source>
        <dbReference type="ARBA" id="ARBA00001965"/>
    </source>
</evidence>
<evidence type="ECO:0000256" key="6">
    <source>
        <dbReference type="ARBA" id="ARBA00023004"/>
    </source>
</evidence>
<keyword evidence="9" id="KW-1185">Reference proteome</keyword>
<reference evidence="8 9" key="1">
    <citation type="submission" date="2016-02" db="EMBL/GenBank/DDBJ databases">
        <authorList>
            <person name="Wen L."/>
            <person name="He K."/>
            <person name="Yang H."/>
        </authorList>
    </citation>
    <scope>NUCLEOTIDE SEQUENCE [LARGE SCALE GENOMIC DNA]</scope>
    <source>
        <strain evidence="8 9">TSA40</strain>
    </source>
</reference>
<dbReference type="PANTHER" id="PTHR33711">
    <property type="entry name" value="DIOXYGENASE, PUTATIVE (AFU_ORTHOLOGUE AFUA_2G02910)-RELATED"/>
    <property type="match status" value="1"/>
</dbReference>
<evidence type="ECO:0000256" key="3">
    <source>
        <dbReference type="ARBA" id="ARBA00022723"/>
    </source>
</evidence>
<dbReference type="InterPro" id="IPR007535">
    <property type="entry name" value="Catechol_dOase_N"/>
</dbReference>
<dbReference type="GO" id="GO:0018576">
    <property type="term" value="F:catechol 1,2-dioxygenase activity"/>
    <property type="evidence" value="ECO:0007669"/>
    <property type="project" value="InterPro"/>
</dbReference>
<evidence type="ECO:0000256" key="4">
    <source>
        <dbReference type="ARBA" id="ARBA00022964"/>
    </source>
</evidence>
<dbReference type="Proteomes" id="UP000197535">
    <property type="component" value="Unassembled WGS sequence"/>
</dbReference>
<comment type="caution">
    <text evidence="8">The sequence shown here is derived from an EMBL/GenBank/DDBJ whole genome shotgun (WGS) entry which is preliminary data.</text>
</comment>
<name>A0A254TEW8_9BURK</name>
<proteinExistence type="inferred from homology"/>
<feature type="domain" description="Intradiol ring-cleavage dioxygenases" evidence="7">
    <location>
        <begin position="134"/>
        <end position="162"/>
    </location>
</feature>
<accession>A0A254TEW8</accession>
<dbReference type="Pfam" id="PF04444">
    <property type="entry name" value="Dioxygenase_N"/>
    <property type="match status" value="1"/>
</dbReference>
<dbReference type="AlphaFoldDB" id="A0A254TEW8"/>
<evidence type="ECO:0000256" key="2">
    <source>
        <dbReference type="ARBA" id="ARBA00007825"/>
    </source>
</evidence>
<dbReference type="EMBL" id="LSTO01000001">
    <property type="protein sequence ID" value="OWW21180.1"/>
    <property type="molecule type" value="Genomic_DNA"/>
</dbReference>
<dbReference type="PROSITE" id="PS00083">
    <property type="entry name" value="INTRADIOL_DIOXYGENAS"/>
    <property type="match status" value="1"/>
</dbReference>
<keyword evidence="6" id="KW-0408">Iron</keyword>
<keyword evidence="3" id="KW-0479">Metal-binding</keyword>
<comment type="cofactor">
    <cofactor evidence="1">
        <name>Fe(3+)</name>
        <dbReference type="ChEBI" id="CHEBI:29034"/>
    </cofactor>
</comment>
<dbReference type="GO" id="GO:0008199">
    <property type="term" value="F:ferric iron binding"/>
    <property type="evidence" value="ECO:0007669"/>
    <property type="project" value="InterPro"/>
</dbReference>
<dbReference type="RefSeq" id="WP_088708033.1">
    <property type="nucleotide sequence ID" value="NZ_LSTO01000001.1"/>
</dbReference>
<dbReference type="InterPro" id="IPR000627">
    <property type="entry name" value="Intradiol_dOase_C"/>
</dbReference>